<dbReference type="Proteomes" id="UP001458880">
    <property type="component" value="Unassembled WGS sequence"/>
</dbReference>
<feature type="compositionally biased region" description="Polar residues" evidence="1">
    <location>
        <begin position="180"/>
        <end position="199"/>
    </location>
</feature>
<name>A0AAW1KNJ0_POPJA</name>
<dbReference type="AlphaFoldDB" id="A0AAW1KNJ0"/>
<evidence type="ECO:0000256" key="1">
    <source>
        <dbReference type="SAM" id="MobiDB-lite"/>
    </source>
</evidence>
<proteinExistence type="predicted"/>
<protein>
    <submittedName>
        <fullName evidence="2">Uncharacterized protein</fullName>
    </submittedName>
</protein>
<feature type="compositionally biased region" description="Polar residues" evidence="1">
    <location>
        <begin position="162"/>
        <end position="173"/>
    </location>
</feature>
<gene>
    <name evidence="2" type="ORF">QE152_g20840</name>
</gene>
<evidence type="ECO:0000313" key="3">
    <source>
        <dbReference type="Proteomes" id="UP001458880"/>
    </source>
</evidence>
<accession>A0AAW1KNJ0</accession>
<evidence type="ECO:0000313" key="2">
    <source>
        <dbReference type="EMBL" id="KAK9721614.1"/>
    </source>
</evidence>
<reference evidence="2 3" key="1">
    <citation type="journal article" date="2024" name="BMC Genomics">
        <title>De novo assembly and annotation of Popillia japonica's genome with initial clues to its potential as an invasive pest.</title>
        <authorList>
            <person name="Cucini C."/>
            <person name="Boschi S."/>
            <person name="Funari R."/>
            <person name="Cardaioli E."/>
            <person name="Iannotti N."/>
            <person name="Marturano G."/>
            <person name="Paoli F."/>
            <person name="Bruttini M."/>
            <person name="Carapelli A."/>
            <person name="Frati F."/>
            <person name="Nardi F."/>
        </authorList>
    </citation>
    <scope>NUCLEOTIDE SEQUENCE [LARGE SCALE GENOMIC DNA]</scope>
    <source>
        <strain evidence="2">DMR45628</strain>
    </source>
</reference>
<comment type="caution">
    <text evidence="2">The sequence shown here is derived from an EMBL/GenBank/DDBJ whole genome shotgun (WGS) entry which is preliminary data.</text>
</comment>
<dbReference type="EMBL" id="JASPKY010000197">
    <property type="protein sequence ID" value="KAK9721614.1"/>
    <property type="molecule type" value="Genomic_DNA"/>
</dbReference>
<keyword evidence="3" id="KW-1185">Reference proteome</keyword>
<feature type="region of interest" description="Disordered" evidence="1">
    <location>
        <begin position="141"/>
        <end position="206"/>
    </location>
</feature>
<sequence>MKTGLLSMLENELRIEDVDSYKNFLRMCVPHFDELLNNITNNISKQDTVMRQAVCASHRLALTLRFLATGQTYRSLMYSTRIHESTISIIPEVCEAIINVMKNKYLKMPSSVDEWLAVANKFEASWNFPFCLGSMDGRQHSSDVRQLRGGPSGQLPGLPSTRGLQGSPGQSQRGFLKQATPKTQYQKGPSESLHTSPTPTRKLKTY</sequence>
<organism evidence="2 3">
    <name type="scientific">Popillia japonica</name>
    <name type="common">Japanese beetle</name>
    <dbReference type="NCBI Taxonomy" id="7064"/>
    <lineage>
        <taxon>Eukaryota</taxon>
        <taxon>Metazoa</taxon>
        <taxon>Ecdysozoa</taxon>
        <taxon>Arthropoda</taxon>
        <taxon>Hexapoda</taxon>
        <taxon>Insecta</taxon>
        <taxon>Pterygota</taxon>
        <taxon>Neoptera</taxon>
        <taxon>Endopterygota</taxon>
        <taxon>Coleoptera</taxon>
        <taxon>Polyphaga</taxon>
        <taxon>Scarabaeiformia</taxon>
        <taxon>Scarabaeidae</taxon>
        <taxon>Rutelinae</taxon>
        <taxon>Popillia</taxon>
    </lineage>
</organism>
<feature type="compositionally biased region" description="Low complexity" evidence="1">
    <location>
        <begin position="147"/>
        <end position="160"/>
    </location>
</feature>